<organism evidence="5 6">
    <name type="scientific">Roseibium alexandrii</name>
    <dbReference type="NCBI Taxonomy" id="388408"/>
    <lineage>
        <taxon>Bacteria</taxon>
        <taxon>Pseudomonadati</taxon>
        <taxon>Pseudomonadota</taxon>
        <taxon>Alphaproteobacteria</taxon>
        <taxon>Hyphomicrobiales</taxon>
        <taxon>Stappiaceae</taxon>
        <taxon>Roseibium</taxon>
    </lineage>
</organism>
<keyword evidence="2 5" id="KW-0012">Acyltransferase</keyword>
<sequence>MITLPELKSRRLVLRPLTADDASAIAQLGGKDFEIARWLSGVSWPFAEGEAEAYLDTVVGVDPLTHEAAFAITLGGVFIGVVSVIAPGDLDELPDAPSIGYWIGRAFQGHGYASEAVETVLEWGFDVYKSDAIGARAFEENTRSRGLLRKFGFKPYAMTERYAKALDRKVSNVVVCLERSDFEARRQVA</sequence>
<gene>
    <name evidence="5" type="primary">ydaF_3</name>
    <name evidence="5" type="ORF">LAX5112_03612</name>
</gene>
<dbReference type="Proteomes" id="UP000053235">
    <property type="component" value="Unassembled WGS sequence"/>
</dbReference>
<accession>A0A0M7AJ87</accession>
<evidence type="ECO:0000313" key="6">
    <source>
        <dbReference type="Proteomes" id="UP000053235"/>
    </source>
</evidence>
<dbReference type="PANTHER" id="PTHR43792">
    <property type="entry name" value="GNAT FAMILY, PUTATIVE (AFU_ORTHOLOGUE AFUA_3G00765)-RELATED-RELATED"/>
    <property type="match status" value="1"/>
</dbReference>
<dbReference type="AlphaFoldDB" id="A0A0M7AJ87"/>
<dbReference type="STRING" id="388408.LAX5112_03612"/>
<feature type="domain" description="N-acetyltransferase" evidence="4">
    <location>
        <begin position="12"/>
        <end position="167"/>
    </location>
</feature>
<dbReference type="InterPro" id="IPR016181">
    <property type="entry name" value="Acyl_CoA_acyltransferase"/>
</dbReference>
<dbReference type="PANTHER" id="PTHR43792:SF8">
    <property type="entry name" value="[RIBOSOMAL PROTEIN US5]-ALANINE N-ACETYLTRANSFERASE"/>
    <property type="match status" value="1"/>
</dbReference>
<dbReference type="Pfam" id="PF13302">
    <property type="entry name" value="Acetyltransf_3"/>
    <property type="match status" value="1"/>
</dbReference>
<dbReference type="EMBL" id="CXWD01000015">
    <property type="protein sequence ID" value="CTQ73654.1"/>
    <property type="molecule type" value="Genomic_DNA"/>
</dbReference>
<evidence type="ECO:0000259" key="4">
    <source>
        <dbReference type="PROSITE" id="PS51186"/>
    </source>
</evidence>
<proteinExistence type="inferred from homology"/>
<evidence type="ECO:0000256" key="3">
    <source>
        <dbReference type="ARBA" id="ARBA00038502"/>
    </source>
</evidence>
<keyword evidence="1 5" id="KW-0808">Transferase</keyword>
<dbReference type="InterPro" id="IPR000182">
    <property type="entry name" value="GNAT_dom"/>
</dbReference>
<evidence type="ECO:0000256" key="1">
    <source>
        <dbReference type="ARBA" id="ARBA00022679"/>
    </source>
</evidence>
<dbReference type="RefSeq" id="WP_055673014.1">
    <property type="nucleotide sequence ID" value="NZ_CXWD01000015.1"/>
</dbReference>
<name>A0A0M7AJ87_9HYPH</name>
<protein>
    <submittedName>
        <fullName evidence="5">Putative ribosomal N-acetyltransferase YdaF</fullName>
        <ecNumber evidence="5">2.3.1.-</ecNumber>
    </submittedName>
</protein>
<dbReference type="InterPro" id="IPR051531">
    <property type="entry name" value="N-acetyltransferase"/>
</dbReference>
<dbReference type="Gene3D" id="3.40.630.30">
    <property type="match status" value="1"/>
</dbReference>
<evidence type="ECO:0000256" key="2">
    <source>
        <dbReference type="ARBA" id="ARBA00023315"/>
    </source>
</evidence>
<keyword evidence="6" id="KW-1185">Reference proteome</keyword>
<reference evidence="6" key="1">
    <citation type="submission" date="2015-07" db="EMBL/GenBank/DDBJ databases">
        <authorList>
            <person name="Rodrigo-Torres Lidia"/>
            <person name="Arahal R.David."/>
        </authorList>
    </citation>
    <scope>NUCLEOTIDE SEQUENCE [LARGE SCALE GENOMIC DNA]</scope>
    <source>
        <strain evidence="6">CECT 5112</strain>
    </source>
</reference>
<dbReference type="PROSITE" id="PS51186">
    <property type="entry name" value="GNAT"/>
    <property type="match status" value="1"/>
</dbReference>
<dbReference type="SUPFAM" id="SSF55729">
    <property type="entry name" value="Acyl-CoA N-acyltransferases (Nat)"/>
    <property type="match status" value="1"/>
</dbReference>
<comment type="similarity">
    <text evidence="3">Belongs to the acetyltransferase family. RimJ subfamily.</text>
</comment>
<dbReference type="GO" id="GO:0016747">
    <property type="term" value="F:acyltransferase activity, transferring groups other than amino-acyl groups"/>
    <property type="evidence" value="ECO:0007669"/>
    <property type="project" value="InterPro"/>
</dbReference>
<dbReference type="EC" id="2.3.1.-" evidence="5"/>
<evidence type="ECO:0000313" key="5">
    <source>
        <dbReference type="EMBL" id="CTQ73654.1"/>
    </source>
</evidence>